<keyword evidence="2" id="KW-1185">Reference proteome</keyword>
<dbReference type="VEuPathDB" id="FungiDB:KRP23_2636"/>
<dbReference type="InParanoid" id="H3GTV3"/>
<organism evidence="1 2">
    <name type="scientific">Phytophthora ramorum</name>
    <name type="common">Sudden oak death agent</name>
    <dbReference type="NCBI Taxonomy" id="164328"/>
    <lineage>
        <taxon>Eukaryota</taxon>
        <taxon>Sar</taxon>
        <taxon>Stramenopiles</taxon>
        <taxon>Oomycota</taxon>
        <taxon>Peronosporomycetes</taxon>
        <taxon>Peronosporales</taxon>
        <taxon>Peronosporaceae</taxon>
        <taxon>Phytophthora</taxon>
    </lineage>
</organism>
<reference evidence="1" key="2">
    <citation type="submission" date="2015-06" db="UniProtKB">
        <authorList>
            <consortium name="EnsemblProtists"/>
        </authorList>
    </citation>
    <scope>IDENTIFICATION</scope>
    <source>
        <strain evidence="1">Pr102</strain>
    </source>
</reference>
<dbReference type="VEuPathDB" id="FungiDB:KRP22_7504"/>
<reference evidence="2" key="1">
    <citation type="journal article" date="2006" name="Science">
        <title>Phytophthora genome sequences uncover evolutionary origins and mechanisms of pathogenesis.</title>
        <authorList>
            <person name="Tyler B.M."/>
            <person name="Tripathy S."/>
            <person name="Zhang X."/>
            <person name="Dehal P."/>
            <person name="Jiang R.H."/>
            <person name="Aerts A."/>
            <person name="Arredondo F.D."/>
            <person name="Baxter L."/>
            <person name="Bensasson D."/>
            <person name="Beynon J.L."/>
            <person name="Chapman J."/>
            <person name="Damasceno C.M."/>
            <person name="Dorrance A.E."/>
            <person name="Dou D."/>
            <person name="Dickerman A.W."/>
            <person name="Dubchak I.L."/>
            <person name="Garbelotto M."/>
            <person name="Gijzen M."/>
            <person name="Gordon S.G."/>
            <person name="Govers F."/>
            <person name="Grunwald N.J."/>
            <person name="Huang W."/>
            <person name="Ivors K.L."/>
            <person name="Jones R.W."/>
            <person name="Kamoun S."/>
            <person name="Krampis K."/>
            <person name="Lamour K.H."/>
            <person name="Lee M.K."/>
            <person name="McDonald W.H."/>
            <person name="Medina M."/>
            <person name="Meijer H.J."/>
            <person name="Nordberg E.K."/>
            <person name="Maclean D.J."/>
            <person name="Ospina-Giraldo M.D."/>
            <person name="Morris P.F."/>
            <person name="Phuntumart V."/>
            <person name="Putnam N.H."/>
            <person name="Rash S."/>
            <person name="Rose J.K."/>
            <person name="Sakihama Y."/>
            <person name="Salamov A.A."/>
            <person name="Savidor A."/>
            <person name="Scheuring C.F."/>
            <person name="Smith B.M."/>
            <person name="Sobral B.W."/>
            <person name="Terry A."/>
            <person name="Torto-Alalibo T.A."/>
            <person name="Win J."/>
            <person name="Xu Z."/>
            <person name="Zhang H."/>
            <person name="Grigoriev I.V."/>
            <person name="Rokhsar D.S."/>
            <person name="Boore J.L."/>
        </authorList>
    </citation>
    <scope>NUCLEOTIDE SEQUENCE [LARGE SCALE GENOMIC DNA]</scope>
    <source>
        <strain evidence="2">Pr102</strain>
    </source>
</reference>
<dbReference type="Proteomes" id="UP000005238">
    <property type="component" value="Unassembled WGS sequence"/>
</dbReference>
<dbReference type="AlphaFoldDB" id="H3GTV3"/>
<protein>
    <submittedName>
        <fullName evidence="1">Uncharacterized protein</fullName>
    </submittedName>
</protein>
<dbReference type="eggNOG" id="ENOG502S5Y1">
    <property type="taxonomic scope" value="Eukaryota"/>
</dbReference>
<dbReference type="EnsemblProtists" id="Phyra80600">
    <property type="protein sequence ID" value="Phyra80600"/>
    <property type="gene ID" value="Phyra80600"/>
</dbReference>
<proteinExistence type="predicted"/>
<dbReference type="HOGENOM" id="CLU_1177409_0_0_1"/>
<evidence type="ECO:0000313" key="1">
    <source>
        <dbReference type="EnsemblProtists" id="Phyra80600"/>
    </source>
</evidence>
<evidence type="ECO:0000313" key="2">
    <source>
        <dbReference type="Proteomes" id="UP000005238"/>
    </source>
</evidence>
<sequence>MATDWRAEYVKAAALGDAGDATGDVTAVQQTEKTPVGGVLAFLDLLLTQEGGEWWTKLQRKARRTAAKSDGQTVDAKDQKQLTALKTRLAAVGTTLVLQLPHLNASLSKETARVRVLQLQLVCRMLCYAVLIKKKERKLLKKEIQGLMDRVALLLDAANPPSLADEDADERSPFQEFLKQQLAPRLELLLPELMQYLLKAYEMEVEENKAEENAKDSNLLLPTVSAGVISLVELCM</sequence>
<accession>H3GTV3</accession>
<name>H3GTV3_PHYRM</name>
<dbReference type="EMBL" id="DS566047">
    <property type="status" value="NOT_ANNOTATED_CDS"/>
    <property type="molecule type" value="Genomic_DNA"/>
</dbReference>